<dbReference type="OrthoDB" id="6251697at2759"/>
<dbReference type="Proteomes" id="UP000267029">
    <property type="component" value="Unassembled WGS sequence"/>
</dbReference>
<reference evidence="4" key="2">
    <citation type="submission" date="2019-11" db="UniProtKB">
        <authorList>
            <consortium name="WormBaseParasite"/>
        </authorList>
    </citation>
    <scope>IDENTIFICATION</scope>
</reference>
<evidence type="ECO:0000313" key="4">
    <source>
        <dbReference type="WBParaSite" id="MCU_005183-RA"/>
    </source>
</evidence>
<evidence type="ECO:0000256" key="1">
    <source>
        <dbReference type="SAM" id="MobiDB-lite"/>
    </source>
</evidence>
<dbReference type="WBParaSite" id="MCU_005183-RA">
    <property type="protein sequence ID" value="MCU_005183-RA"/>
    <property type="gene ID" value="MCU_005183"/>
</dbReference>
<keyword evidence="3" id="KW-1185">Reference proteome</keyword>
<name>A0A0R3U3G4_MESCO</name>
<reference evidence="2 3" key="1">
    <citation type="submission" date="2018-10" db="EMBL/GenBank/DDBJ databases">
        <authorList>
            <consortium name="Pathogen Informatics"/>
        </authorList>
    </citation>
    <scope>NUCLEOTIDE SEQUENCE [LARGE SCALE GENOMIC DNA]</scope>
</reference>
<evidence type="ECO:0000313" key="2">
    <source>
        <dbReference type="EMBL" id="VDD75103.1"/>
    </source>
</evidence>
<dbReference type="AlphaFoldDB" id="A0A0R3U3G4"/>
<evidence type="ECO:0000313" key="3">
    <source>
        <dbReference type="Proteomes" id="UP000267029"/>
    </source>
</evidence>
<protein>
    <submittedName>
        <fullName evidence="2 4">Uncharacterized protein</fullName>
    </submittedName>
</protein>
<dbReference type="EMBL" id="UXSR01000122">
    <property type="protein sequence ID" value="VDD75103.1"/>
    <property type="molecule type" value="Genomic_DNA"/>
</dbReference>
<organism evidence="2 3">
    <name type="scientific">Mesocestoides corti</name>
    <name type="common">Flatworm</name>
    <dbReference type="NCBI Taxonomy" id="53468"/>
    <lineage>
        <taxon>Eukaryota</taxon>
        <taxon>Metazoa</taxon>
        <taxon>Spiralia</taxon>
        <taxon>Lophotrochozoa</taxon>
        <taxon>Platyhelminthes</taxon>
        <taxon>Cestoda</taxon>
        <taxon>Eucestoda</taxon>
        <taxon>Cyclophyllidea</taxon>
        <taxon>Mesocestoididae</taxon>
        <taxon>Mesocestoides</taxon>
    </lineage>
</organism>
<proteinExistence type="predicted"/>
<sequence>MDVRLRPLHTTHSRQEIYRSDDTDVSLLILPYRSSTMPDNLSMRLKGSMALPTNGWLKRSPSGPTPQNSRLRCSRRIDHEKRKIRPGSMAPEVKFIDKCLPPPLPPKRTTSTSPVEPTKAEEVPAVLTPLGDETSEEASRGEVDVHCALEKITQRLDQLQVERSPVLGHYSVLYRLDGVGEMRSARPPAQPPQLRPPPHRPHRYAYTNLVG</sequence>
<accession>A0A0R3U3G4</accession>
<feature type="region of interest" description="Disordered" evidence="1">
    <location>
        <begin position="98"/>
        <end position="120"/>
    </location>
</feature>
<gene>
    <name evidence="2" type="ORF">MCOS_LOCUS1106</name>
</gene>